<dbReference type="PANTHER" id="PTHR43712:SF2">
    <property type="entry name" value="O-METHYLTRANSFERASE CICE"/>
    <property type="match status" value="1"/>
</dbReference>
<reference evidence="8" key="1">
    <citation type="journal article" date="2019" name="Int. J. Syst. Evol. Microbiol.">
        <title>The Global Catalogue of Microorganisms (GCM) 10K type strain sequencing project: providing services to taxonomists for standard genome sequencing and annotation.</title>
        <authorList>
            <consortium name="The Broad Institute Genomics Platform"/>
            <consortium name="The Broad Institute Genome Sequencing Center for Infectious Disease"/>
            <person name="Wu L."/>
            <person name="Ma J."/>
        </authorList>
    </citation>
    <scope>NUCLEOTIDE SEQUENCE [LARGE SCALE GENOMIC DNA]</scope>
    <source>
        <strain evidence="8">CCUG 53903</strain>
    </source>
</reference>
<name>A0ABW1D6Y2_9ACTN</name>
<feature type="domain" description="O-methyltransferase C-terminal" evidence="5">
    <location>
        <begin position="184"/>
        <end position="347"/>
    </location>
</feature>
<dbReference type="EMBL" id="JBHSPA010000089">
    <property type="protein sequence ID" value="MFC5833172.1"/>
    <property type="molecule type" value="Genomic_DNA"/>
</dbReference>
<keyword evidence="1 7" id="KW-0489">Methyltransferase</keyword>
<dbReference type="InterPro" id="IPR012967">
    <property type="entry name" value="COMT_dimerisation"/>
</dbReference>
<dbReference type="InterPro" id="IPR036388">
    <property type="entry name" value="WH-like_DNA-bd_sf"/>
</dbReference>
<dbReference type="RefSeq" id="WP_379522598.1">
    <property type="nucleotide sequence ID" value="NZ_JBHSPA010000089.1"/>
</dbReference>
<evidence type="ECO:0000259" key="6">
    <source>
        <dbReference type="Pfam" id="PF08100"/>
    </source>
</evidence>
<feature type="region of interest" description="Disordered" evidence="4">
    <location>
        <begin position="1"/>
        <end position="23"/>
    </location>
</feature>
<feature type="domain" description="O-methyltransferase dimerisation" evidence="6">
    <location>
        <begin position="50"/>
        <end position="118"/>
    </location>
</feature>
<protein>
    <submittedName>
        <fullName evidence="7">Methyltransferase</fullName>
    </submittedName>
</protein>
<evidence type="ECO:0000256" key="1">
    <source>
        <dbReference type="ARBA" id="ARBA00022603"/>
    </source>
</evidence>
<comment type="caution">
    <text evidence="7">The sequence shown here is derived from an EMBL/GenBank/DDBJ whole genome shotgun (WGS) entry which is preliminary data.</text>
</comment>
<dbReference type="InterPro" id="IPR001077">
    <property type="entry name" value="COMT_C"/>
</dbReference>
<dbReference type="GO" id="GO:0008168">
    <property type="term" value="F:methyltransferase activity"/>
    <property type="evidence" value="ECO:0007669"/>
    <property type="project" value="UniProtKB-KW"/>
</dbReference>
<evidence type="ECO:0000256" key="2">
    <source>
        <dbReference type="ARBA" id="ARBA00022679"/>
    </source>
</evidence>
<dbReference type="InterPro" id="IPR029063">
    <property type="entry name" value="SAM-dependent_MTases_sf"/>
</dbReference>
<sequence length="370" mass="39308">MSVHDRDLPVLPVEGPNGVGETDTGSFDAARGQAIRTQEAIQQMTGADMRLKALKAFVTLGIADILDDDEFRHSDDLAEICQADPQMLGRFLHDMHAHGVLTVDERGRYGLTPLGQALRPGEAMWAALGVITSPLWQQAGDSLADTICTGHPHVLNGENTPYPLVTATPGLAPMFDAFMSSRTTGLAAALAARDLGGASTVADLGGGDGTLLGMILTAHPRLNGILVERPAVAARAERHLAEQNLAGRVEFDTGDIFDEVCPPADVIIVSSILHNGDDPTNLRLLGNVRRALKEAGPHAQLWVVEVPLPEPGVHTSAIDLDLRMMSLFAGGRERTLRQYRALLALAGLDLINTTCLPGGHTLMIATADSD</sequence>
<accession>A0ABW1D6Y2</accession>
<evidence type="ECO:0000256" key="3">
    <source>
        <dbReference type="ARBA" id="ARBA00022691"/>
    </source>
</evidence>
<dbReference type="Gene3D" id="3.40.50.150">
    <property type="entry name" value="Vaccinia Virus protein VP39"/>
    <property type="match status" value="1"/>
</dbReference>
<dbReference type="SUPFAM" id="SSF46785">
    <property type="entry name" value="Winged helix' DNA-binding domain"/>
    <property type="match status" value="1"/>
</dbReference>
<evidence type="ECO:0000313" key="7">
    <source>
        <dbReference type="EMBL" id="MFC5833172.1"/>
    </source>
</evidence>
<keyword evidence="8" id="KW-1185">Reference proteome</keyword>
<dbReference type="GO" id="GO:0032259">
    <property type="term" value="P:methylation"/>
    <property type="evidence" value="ECO:0007669"/>
    <property type="project" value="UniProtKB-KW"/>
</dbReference>
<dbReference type="PIRSF" id="PIRSF005739">
    <property type="entry name" value="O-mtase"/>
    <property type="match status" value="1"/>
</dbReference>
<dbReference type="InterPro" id="IPR016461">
    <property type="entry name" value="COMT-like"/>
</dbReference>
<evidence type="ECO:0000256" key="4">
    <source>
        <dbReference type="SAM" id="MobiDB-lite"/>
    </source>
</evidence>
<dbReference type="PANTHER" id="PTHR43712">
    <property type="entry name" value="PUTATIVE (AFU_ORTHOLOGUE AFUA_4G14580)-RELATED"/>
    <property type="match status" value="1"/>
</dbReference>
<evidence type="ECO:0000259" key="5">
    <source>
        <dbReference type="Pfam" id="PF00891"/>
    </source>
</evidence>
<dbReference type="InterPro" id="IPR036390">
    <property type="entry name" value="WH_DNA-bd_sf"/>
</dbReference>
<evidence type="ECO:0000313" key="8">
    <source>
        <dbReference type="Proteomes" id="UP001596058"/>
    </source>
</evidence>
<keyword evidence="3" id="KW-0949">S-adenosyl-L-methionine</keyword>
<dbReference type="PROSITE" id="PS51683">
    <property type="entry name" value="SAM_OMT_II"/>
    <property type="match status" value="1"/>
</dbReference>
<dbReference type="Pfam" id="PF08100">
    <property type="entry name" value="Dimerisation"/>
    <property type="match status" value="1"/>
</dbReference>
<dbReference type="Proteomes" id="UP001596058">
    <property type="component" value="Unassembled WGS sequence"/>
</dbReference>
<keyword evidence="2" id="KW-0808">Transferase</keyword>
<gene>
    <name evidence="7" type="ORF">ACFPZ3_55775</name>
</gene>
<organism evidence="7 8">
    <name type="scientific">Nonomuraea insulae</name>
    <dbReference type="NCBI Taxonomy" id="1616787"/>
    <lineage>
        <taxon>Bacteria</taxon>
        <taxon>Bacillati</taxon>
        <taxon>Actinomycetota</taxon>
        <taxon>Actinomycetes</taxon>
        <taxon>Streptosporangiales</taxon>
        <taxon>Streptosporangiaceae</taxon>
        <taxon>Nonomuraea</taxon>
    </lineage>
</organism>
<proteinExistence type="predicted"/>
<dbReference type="Gene3D" id="1.10.287.1350">
    <property type="match status" value="1"/>
</dbReference>
<dbReference type="Gene3D" id="1.10.10.10">
    <property type="entry name" value="Winged helix-like DNA-binding domain superfamily/Winged helix DNA-binding domain"/>
    <property type="match status" value="1"/>
</dbReference>
<dbReference type="SUPFAM" id="SSF53335">
    <property type="entry name" value="S-adenosyl-L-methionine-dependent methyltransferases"/>
    <property type="match status" value="1"/>
</dbReference>
<dbReference type="Pfam" id="PF00891">
    <property type="entry name" value="Methyltransf_2"/>
    <property type="match status" value="1"/>
</dbReference>